<evidence type="ECO:0000313" key="5">
    <source>
        <dbReference type="Proteomes" id="UP000734823"/>
    </source>
</evidence>
<reference evidence="4 5" key="1">
    <citation type="submission" date="2020-06" db="EMBL/GenBank/DDBJ databases">
        <title>Actinokineospora xiongansis sp. nov., isolated from soil of Baiyangdian.</title>
        <authorList>
            <person name="Zhang X."/>
        </authorList>
    </citation>
    <scope>NUCLEOTIDE SEQUENCE [LARGE SCALE GENOMIC DNA]</scope>
    <source>
        <strain evidence="4 5">HBU206404</strain>
    </source>
</reference>
<proteinExistence type="predicted"/>
<feature type="region of interest" description="Disordered" evidence="1">
    <location>
        <begin position="1"/>
        <end position="30"/>
    </location>
</feature>
<evidence type="ECO:0000256" key="1">
    <source>
        <dbReference type="SAM" id="MobiDB-lite"/>
    </source>
</evidence>
<keyword evidence="5" id="KW-1185">Reference proteome</keyword>
<dbReference type="EMBL" id="JABVED010000001">
    <property type="protein sequence ID" value="MBC6445885.1"/>
    <property type="molecule type" value="Genomic_DNA"/>
</dbReference>
<accession>A0ABR7KZM5</accession>
<feature type="domain" description="DUF3048" evidence="2">
    <location>
        <begin position="30"/>
        <end position="157"/>
    </location>
</feature>
<dbReference type="Pfam" id="PF11258">
    <property type="entry name" value="DUF3048"/>
    <property type="match status" value="1"/>
</dbReference>
<dbReference type="Gene3D" id="3.50.90.10">
    <property type="entry name" value="YerB-like"/>
    <property type="match status" value="1"/>
</dbReference>
<evidence type="ECO:0000259" key="3">
    <source>
        <dbReference type="Pfam" id="PF17479"/>
    </source>
</evidence>
<dbReference type="InterPro" id="IPR023158">
    <property type="entry name" value="YerB-like_sf"/>
</dbReference>
<protein>
    <submittedName>
        <fullName evidence="4">DUF3048 domain-containing protein</fullName>
    </submittedName>
</protein>
<comment type="caution">
    <text evidence="4">The sequence shown here is derived from an EMBL/GenBank/DDBJ whole genome shotgun (WGS) entry which is preliminary data.</text>
</comment>
<sequence length="300" mass="31265">MLGGPGRLTTGHPVTGSAPTTTAVLPPPSEPSAPVLAVKIDNVWQARPHTGLCGADIVYVEPVEGGLTRLLALYQGEQPDAVGPVRSARRTDIGLLAQYGTPVFAYSGAAPELLPALAGAELVNASPHETPGAYYRDDDRAAPHNLFVRPASLPTAAKPPQSPPLQFGPAPASGVAADRHQVGFRAADYAFTWSAESGRWAVSMSGRPLTSTECGPLGAATVVEQRVAITADEAIEDSAGTRSPVVRSVGGGSATVLRDGRRFAARWSRPDAASPTRFRTEVGEALPLSGYPVWILLVPQ</sequence>
<evidence type="ECO:0000313" key="4">
    <source>
        <dbReference type="EMBL" id="MBC6445885.1"/>
    </source>
</evidence>
<evidence type="ECO:0000259" key="2">
    <source>
        <dbReference type="Pfam" id="PF11258"/>
    </source>
</evidence>
<dbReference type="InterPro" id="IPR035328">
    <property type="entry name" value="DUF3048_C"/>
</dbReference>
<dbReference type="InterPro" id="IPR021416">
    <property type="entry name" value="DUF3048_N"/>
</dbReference>
<organism evidence="4 5">
    <name type="scientific">Actinokineospora xionganensis</name>
    <dbReference type="NCBI Taxonomy" id="2684470"/>
    <lineage>
        <taxon>Bacteria</taxon>
        <taxon>Bacillati</taxon>
        <taxon>Actinomycetota</taxon>
        <taxon>Actinomycetes</taxon>
        <taxon>Pseudonocardiales</taxon>
        <taxon>Pseudonocardiaceae</taxon>
        <taxon>Actinokineospora</taxon>
    </lineage>
</organism>
<feature type="domain" description="DUF3048" evidence="3">
    <location>
        <begin position="184"/>
        <end position="295"/>
    </location>
</feature>
<dbReference type="Proteomes" id="UP000734823">
    <property type="component" value="Unassembled WGS sequence"/>
</dbReference>
<dbReference type="Pfam" id="PF17479">
    <property type="entry name" value="DUF3048_C"/>
    <property type="match status" value="1"/>
</dbReference>
<gene>
    <name evidence="4" type="ORF">GPZ80_01705</name>
</gene>
<name>A0ABR7KZM5_9PSEU</name>
<dbReference type="SUPFAM" id="SSF159774">
    <property type="entry name" value="YerB-like"/>
    <property type="match status" value="1"/>
</dbReference>